<dbReference type="PANTHER" id="PTHR12350:SF19">
    <property type="entry name" value="SET DOMAIN-CONTAINING PROTEIN"/>
    <property type="match status" value="1"/>
</dbReference>
<evidence type="ECO:0000313" key="3">
    <source>
        <dbReference type="Proteomes" id="UP001219567"/>
    </source>
</evidence>
<dbReference type="CDD" id="cd08161">
    <property type="entry name" value="SET"/>
    <property type="match status" value="1"/>
</dbReference>
<proteinExistence type="predicted"/>
<keyword evidence="3" id="KW-1185">Reference proteome</keyword>
<dbReference type="EMBL" id="CP119943">
    <property type="protein sequence ID" value="WFC98588.1"/>
    <property type="molecule type" value="Genomic_DNA"/>
</dbReference>
<dbReference type="InterPro" id="IPR046341">
    <property type="entry name" value="SET_dom_sf"/>
</dbReference>
<dbReference type="InterPro" id="IPR053201">
    <property type="entry name" value="Flavunoidine_N-MTase"/>
</dbReference>
<evidence type="ECO:0000313" key="2">
    <source>
        <dbReference type="EMBL" id="WFC98588.1"/>
    </source>
</evidence>
<dbReference type="Pfam" id="PF00856">
    <property type="entry name" value="SET"/>
    <property type="match status" value="1"/>
</dbReference>
<dbReference type="SUPFAM" id="SSF82199">
    <property type="entry name" value="SET domain"/>
    <property type="match status" value="1"/>
</dbReference>
<dbReference type="PANTHER" id="PTHR12350">
    <property type="entry name" value="HISTONE-LYSINE N-METHYLTRANSFERASE-RELATED"/>
    <property type="match status" value="1"/>
</dbReference>
<feature type="domain" description="SET" evidence="1">
    <location>
        <begin position="9"/>
        <end position="117"/>
    </location>
</feature>
<dbReference type="Proteomes" id="UP001219567">
    <property type="component" value="Chromosome 1"/>
</dbReference>
<dbReference type="InterPro" id="IPR001214">
    <property type="entry name" value="SET_dom"/>
</dbReference>
<dbReference type="AlphaFoldDB" id="A0AAJ5YSQ8"/>
<evidence type="ECO:0000259" key="1">
    <source>
        <dbReference type="PROSITE" id="PS50280"/>
    </source>
</evidence>
<sequence length="173" mass="19773">MTYSTTSPETIRVVFQDGEYNSRAVAARVCFHKLIQRIPAGEQIAQFDRATLSSEPRYSTVQTGETLHLELNSDLLYCNHSCDPTLEFHVDQRDIRKGFARSIRDIQEGEPLTFFYPSTEWHMAQPFECNCNAHYIAGADSLSMEQLQVYFLNEHILRLKAASTIPAHDIDTN</sequence>
<accession>A0AAJ5YSQ8</accession>
<protein>
    <recommendedName>
        <fullName evidence="1">SET domain-containing protein</fullName>
    </recommendedName>
</protein>
<dbReference type="PROSITE" id="PS50280">
    <property type="entry name" value="SET"/>
    <property type="match status" value="1"/>
</dbReference>
<reference evidence="2 3" key="1">
    <citation type="submission" date="2023-03" db="EMBL/GenBank/DDBJ databases">
        <title>Mating type loci evolution in Malassezia.</title>
        <authorList>
            <person name="Coelho M.A."/>
        </authorList>
    </citation>
    <scope>NUCLEOTIDE SEQUENCE [LARGE SCALE GENOMIC DNA]</scope>
    <source>
        <strain evidence="2 3">CBS 9725</strain>
    </source>
</reference>
<name>A0AAJ5YSQ8_9BASI</name>
<organism evidence="2 3">
    <name type="scientific">Malassezia yamatoensis</name>
    <dbReference type="NCBI Taxonomy" id="253288"/>
    <lineage>
        <taxon>Eukaryota</taxon>
        <taxon>Fungi</taxon>
        <taxon>Dikarya</taxon>
        <taxon>Basidiomycota</taxon>
        <taxon>Ustilaginomycotina</taxon>
        <taxon>Malasseziomycetes</taxon>
        <taxon>Malasseziales</taxon>
        <taxon>Malasseziaceae</taxon>
        <taxon>Malassezia</taxon>
    </lineage>
</organism>
<dbReference type="Gene3D" id="2.170.270.10">
    <property type="entry name" value="SET domain"/>
    <property type="match status" value="1"/>
</dbReference>
<gene>
    <name evidence="2" type="ORF">MYAM1_001318</name>
</gene>